<gene>
    <name evidence="3" type="ORF">ECRASSUSDP1_LOCUS27683</name>
</gene>
<reference evidence="3" key="1">
    <citation type="submission" date="2023-07" db="EMBL/GenBank/DDBJ databases">
        <authorList>
            <consortium name="AG Swart"/>
            <person name="Singh M."/>
            <person name="Singh A."/>
            <person name="Seah K."/>
            <person name="Emmerich C."/>
        </authorList>
    </citation>
    <scope>NUCLEOTIDE SEQUENCE</scope>
    <source>
        <strain evidence="3">DP1</strain>
    </source>
</reference>
<feature type="compositionally biased region" description="Low complexity" evidence="2">
    <location>
        <begin position="213"/>
        <end position="224"/>
    </location>
</feature>
<feature type="region of interest" description="Disordered" evidence="2">
    <location>
        <begin position="488"/>
        <end position="529"/>
    </location>
</feature>
<dbReference type="Proteomes" id="UP001295684">
    <property type="component" value="Unassembled WGS sequence"/>
</dbReference>
<keyword evidence="4" id="KW-1185">Reference proteome</keyword>
<dbReference type="EMBL" id="CAMPGE010028567">
    <property type="protein sequence ID" value="CAI2386081.1"/>
    <property type="molecule type" value="Genomic_DNA"/>
</dbReference>
<feature type="region of interest" description="Disordered" evidence="2">
    <location>
        <begin position="196"/>
        <end position="224"/>
    </location>
</feature>
<sequence>MRAAILPANINDMRRSSSITLLKSSKAKSIKGFNEQRMNGTSSSMPRISMDAKNMSTTLKFTNPKMFGFSTNRLCRQTGFNEVQLSFKLREEKYDEKRARLESQISSTKPNFGNTLKKMINVDQEEVEDLQNWQHKNHNLFPKVIQDQEFKQKCLDPIEVQSNKGFEILLKDPIFKYSKIITDPRKLSERFNRNKKEKRLEEKKEHKREDCQKSSLRSSQSQKSSIPLESIASISSTHWNSSIGFERAEDIDYLEISKAEVAMMTKRNVATEVRLEFKKQKLIKELKNFGHQQEELRKKNINNNLVCDKQKVKIQSCENQINVLSEMITELADSDVPKLDETGRIWKVKEKIREVIKHKQEDIHKKHLLISENKKVIQQMELKIQNIKSELKEIEYSQIQHYYFVLQIGLDTRQEGLSWALRALITLGETVKISKFPKFLDSKAIKYLFDITKLRLMLEEVGERIREFVTKRKNLLMAKEKAKLDDSSFDRKANLSSPDTFPSDKNIGRRSSAPSLPAGGVKPSQFFVNKKKKPDNRLAHLKDKNEILDSIKEKMHMMSKTTKVKQLQASKNSMNILNYQTENIFDDNQSPIGVGEVSFDTGILNLEINDLEEKAKEIKDQISEMRDRETIRMKRLFRKDPNNYMHRYRVSQEIINNALNLTLM</sequence>
<feature type="coiled-coil region" evidence="1">
    <location>
        <begin position="370"/>
        <end position="397"/>
    </location>
</feature>
<feature type="compositionally biased region" description="Basic and acidic residues" evidence="2">
    <location>
        <begin position="196"/>
        <end position="212"/>
    </location>
</feature>
<feature type="coiled-coil region" evidence="1">
    <location>
        <begin position="601"/>
        <end position="628"/>
    </location>
</feature>
<accession>A0AAD1Y660</accession>
<protein>
    <submittedName>
        <fullName evidence="3">Uncharacterized protein</fullName>
    </submittedName>
</protein>
<name>A0AAD1Y660_EUPCR</name>
<evidence type="ECO:0000256" key="1">
    <source>
        <dbReference type="SAM" id="Coils"/>
    </source>
</evidence>
<evidence type="ECO:0000313" key="4">
    <source>
        <dbReference type="Proteomes" id="UP001295684"/>
    </source>
</evidence>
<proteinExistence type="predicted"/>
<evidence type="ECO:0000256" key="2">
    <source>
        <dbReference type="SAM" id="MobiDB-lite"/>
    </source>
</evidence>
<organism evidence="3 4">
    <name type="scientific">Euplotes crassus</name>
    <dbReference type="NCBI Taxonomy" id="5936"/>
    <lineage>
        <taxon>Eukaryota</taxon>
        <taxon>Sar</taxon>
        <taxon>Alveolata</taxon>
        <taxon>Ciliophora</taxon>
        <taxon>Intramacronucleata</taxon>
        <taxon>Spirotrichea</taxon>
        <taxon>Hypotrichia</taxon>
        <taxon>Euplotida</taxon>
        <taxon>Euplotidae</taxon>
        <taxon>Moneuplotes</taxon>
    </lineage>
</organism>
<evidence type="ECO:0000313" key="3">
    <source>
        <dbReference type="EMBL" id="CAI2386081.1"/>
    </source>
</evidence>
<keyword evidence="1" id="KW-0175">Coiled coil</keyword>
<comment type="caution">
    <text evidence="3">The sequence shown here is derived from an EMBL/GenBank/DDBJ whole genome shotgun (WGS) entry which is preliminary data.</text>
</comment>
<dbReference type="AlphaFoldDB" id="A0AAD1Y660"/>